<dbReference type="Proteomes" id="UP000028045">
    <property type="component" value="Unassembled WGS sequence"/>
</dbReference>
<gene>
    <name evidence="1" type="ORF">S7711_11108</name>
</gene>
<evidence type="ECO:0000313" key="2">
    <source>
        <dbReference type="Proteomes" id="UP000028045"/>
    </source>
</evidence>
<protein>
    <submittedName>
        <fullName evidence="1">Uncharacterized protein</fullName>
    </submittedName>
</protein>
<organism evidence="1 2">
    <name type="scientific">Stachybotrys chartarum (strain CBS 109288 / IBT 7711)</name>
    <name type="common">Toxic black mold</name>
    <name type="synonym">Stilbospora chartarum</name>
    <dbReference type="NCBI Taxonomy" id="1280523"/>
    <lineage>
        <taxon>Eukaryota</taxon>
        <taxon>Fungi</taxon>
        <taxon>Dikarya</taxon>
        <taxon>Ascomycota</taxon>
        <taxon>Pezizomycotina</taxon>
        <taxon>Sordariomycetes</taxon>
        <taxon>Hypocreomycetidae</taxon>
        <taxon>Hypocreales</taxon>
        <taxon>Stachybotryaceae</taxon>
        <taxon>Stachybotrys</taxon>
    </lineage>
</organism>
<proteinExistence type="predicted"/>
<keyword evidence="2" id="KW-1185">Reference proteome</keyword>
<name>A0A084ASL2_STACB</name>
<dbReference type="EMBL" id="KL648584">
    <property type="protein sequence ID" value="KEY68291.1"/>
    <property type="molecule type" value="Genomic_DNA"/>
</dbReference>
<sequence>MNALLDAHAHVLDEIGLRHVVLERYGSGGRMVKPVMKSTLSLTLGPLRSDATALPLSAGSALGSYAPQRYLGTLLRMALTSQQLSRRPSSEFSGGALPVLFFCVTVMITVDVRYSANRIGGAKTLVLWLGAKFTGISSGIRADFLRSLMAKLAALAAKAHITVHWSSPTSTARVSVETSLPSL</sequence>
<dbReference type="HOGENOM" id="CLU_126715_0_0_1"/>
<evidence type="ECO:0000313" key="1">
    <source>
        <dbReference type="EMBL" id="KEY68291.1"/>
    </source>
</evidence>
<accession>A0A084ASL2</accession>
<dbReference type="AlphaFoldDB" id="A0A084ASL2"/>
<reference evidence="1 2" key="1">
    <citation type="journal article" date="2014" name="BMC Genomics">
        <title>Comparative genome sequencing reveals chemotype-specific gene clusters in the toxigenic black mold Stachybotrys.</title>
        <authorList>
            <person name="Semeiks J."/>
            <person name="Borek D."/>
            <person name="Otwinowski Z."/>
            <person name="Grishin N.V."/>
        </authorList>
    </citation>
    <scope>NUCLEOTIDE SEQUENCE [LARGE SCALE GENOMIC DNA]</scope>
    <source>
        <strain evidence="2">CBS 109288 / IBT 7711</strain>
    </source>
</reference>